<dbReference type="PIRSF" id="PIRSF011396">
    <property type="entry name" value="Trp_halogenase"/>
    <property type="match status" value="1"/>
</dbReference>
<dbReference type="EMBL" id="JAULRT010000052">
    <property type="protein sequence ID" value="MDO3382034.1"/>
    <property type="molecule type" value="Genomic_DNA"/>
</dbReference>
<dbReference type="Pfam" id="PF04820">
    <property type="entry name" value="Trp_halogenase"/>
    <property type="match status" value="1"/>
</dbReference>
<gene>
    <name evidence="1" type="ORF">QWI16_07595</name>
</gene>
<dbReference type="SUPFAM" id="SSF51905">
    <property type="entry name" value="FAD/NAD(P)-binding domain"/>
    <property type="match status" value="1"/>
</dbReference>
<dbReference type="RefSeq" id="WP_302712195.1">
    <property type="nucleotide sequence ID" value="NZ_JAULRT010000052.1"/>
</dbReference>
<dbReference type="Proteomes" id="UP001168380">
    <property type="component" value="Unassembled WGS sequence"/>
</dbReference>
<name>A0ABT8TD47_9GAMM</name>
<protein>
    <submittedName>
        <fullName evidence="1">Tryptophan 7-halogenase</fullName>
    </submittedName>
</protein>
<evidence type="ECO:0000313" key="1">
    <source>
        <dbReference type="EMBL" id="MDO3382034.1"/>
    </source>
</evidence>
<evidence type="ECO:0000313" key="2">
    <source>
        <dbReference type="Proteomes" id="UP001168380"/>
    </source>
</evidence>
<comment type="caution">
    <text evidence="1">The sequence shown here is derived from an EMBL/GenBank/DDBJ whole genome shotgun (WGS) entry which is preliminary data.</text>
</comment>
<dbReference type="Gene3D" id="3.50.50.60">
    <property type="entry name" value="FAD/NAD(P)-binding domain"/>
    <property type="match status" value="1"/>
</dbReference>
<dbReference type="InterPro" id="IPR033856">
    <property type="entry name" value="Trp_halogen"/>
</dbReference>
<dbReference type="PANTHER" id="PTHR43747:SF4">
    <property type="entry name" value="FLAVIN-DEPENDENT TRYPTOPHAN HALOGENASE"/>
    <property type="match status" value="1"/>
</dbReference>
<dbReference type="InterPro" id="IPR050816">
    <property type="entry name" value="Flavin-dep_Halogenase_NPB"/>
</dbReference>
<dbReference type="InterPro" id="IPR006905">
    <property type="entry name" value="Flavin_halogenase"/>
</dbReference>
<dbReference type="InterPro" id="IPR036188">
    <property type="entry name" value="FAD/NAD-bd_sf"/>
</dbReference>
<accession>A0ABT8TD47</accession>
<sequence length="524" mass="58649">MTTQASAAAVKHLVILGGGSAGWITAGVLASDHNSHQADGLKVTVIESPNVAPLGVGEGTWPSMRLTLKRMGVSETDFFRECDASFKQGIKFVGWVDNTEDDYYYHPLELPRGFNQLDLVSPWLKIKDQVSFVGATCVQGHLCERGLAPKQLETPEYASVANYAYHFSAAKLSQFLTRHCTQKLGVTHVVDEVTQVESAENGDIQALITSGGQRIEADLFVDCSGASAKLIGQHFGVGYCSQKHVIFNDRALAAQIPYASEDSPIASHTVATARSNGWIWDIGLPSRRGVGYVFASDYIGSDKVSVELKDYIALSLGRERAEQVEFRELRYEPGFREKFWHKNCVAVGMSAGFVEPLEATALVMIEASARMISAELPASREVMGIVEKRFNERFAYYWRTTIDFLKLQYVLTQRTDTAYWRDCADEASVPDTLKEYLQLWSRQVPNQHDFPLAEEMLPAASWQYILYGMRFVTQARATSRRSSSDQAFAQIRTEVQQLAERYAQHLPKNRDLIRNICKTGLRRE</sequence>
<reference evidence="1" key="1">
    <citation type="submission" date="2023-07" db="EMBL/GenBank/DDBJ databases">
        <title>Gilvimarinus algae sp. nov., isolated from the surface of Kelp.</title>
        <authorList>
            <person name="Sun Y.Y."/>
            <person name="Gong Y."/>
            <person name="Du Z.J."/>
        </authorList>
    </citation>
    <scope>NUCLEOTIDE SEQUENCE</scope>
    <source>
        <strain evidence="1">SDUM040014</strain>
    </source>
</reference>
<proteinExistence type="predicted"/>
<dbReference type="PANTHER" id="PTHR43747">
    <property type="entry name" value="FAD-BINDING PROTEIN"/>
    <property type="match status" value="1"/>
</dbReference>
<keyword evidence="2" id="KW-1185">Reference proteome</keyword>
<organism evidence="1 2">
    <name type="scientific">Gilvimarinus algae</name>
    <dbReference type="NCBI Taxonomy" id="3058037"/>
    <lineage>
        <taxon>Bacteria</taxon>
        <taxon>Pseudomonadati</taxon>
        <taxon>Pseudomonadota</taxon>
        <taxon>Gammaproteobacteria</taxon>
        <taxon>Cellvibrionales</taxon>
        <taxon>Cellvibrionaceae</taxon>
        <taxon>Gilvimarinus</taxon>
    </lineage>
</organism>